<dbReference type="Gene3D" id="3.90.1530.30">
    <property type="match status" value="1"/>
</dbReference>
<dbReference type="SUPFAM" id="SSF110849">
    <property type="entry name" value="ParB/Sulfiredoxin"/>
    <property type="match status" value="1"/>
</dbReference>
<name>A0ABT6FLY1_9BACT</name>
<dbReference type="NCBIfam" id="TIGR00180">
    <property type="entry name" value="parB_part"/>
    <property type="match status" value="1"/>
</dbReference>
<comment type="caution">
    <text evidence="5">The sequence shown here is derived from an EMBL/GenBank/DDBJ whole genome shotgun (WGS) entry which is preliminary data.</text>
</comment>
<evidence type="ECO:0000256" key="3">
    <source>
        <dbReference type="SAM" id="MobiDB-lite"/>
    </source>
</evidence>
<dbReference type="InterPro" id="IPR004437">
    <property type="entry name" value="ParB/RepB/Spo0J"/>
</dbReference>
<dbReference type="InterPro" id="IPR036086">
    <property type="entry name" value="ParB/Sulfiredoxin_sf"/>
</dbReference>
<evidence type="ECO:0000256" key="2">
    <source>
        <dbReference type="ARBA" id="ARBA00022829"/>
    </source>
</evidence>
<evidence type="ECO:0000313" key="5">
    <source>
        <dbReference type="EMBL" id="MDG3008380.1"/>
    </source>
</evidence>
<dbReference type="Proteomes" id="UP001216907">
    <property type="component" value="Unassembled WGS sequence"/>
</dbReference>
<dbReference type="InterPro" id="IPR003115">
    <property type="entry name" value="ParB_N"/>
</dbReference>
<protein>
    <submittedName>
        <fullName evidence="5">ParB/RepB/Spo0J family partition protein</fullName>
    </submittedName>
</protein>
<dbReference type="Pfam" id="PF17762">
    <property type="entry name" value="HTH_ParB"/>
    <property type="match status" value="1"/>
</dbReference>
<evidence type="ECO:0000313" key="6">
    <source>
        <dbReference type="Proteomes" id="UP001216907"/>
    </source>
</evidence>
<feature type="domain" description="ParB-like N-terminal" evidence="4">
    <location>
        <begin position="49"/>
        <end position="142"/>
    </location>
</feature>
<dbReference type="Gene3D" id="1.10.10.2830">
    <property type="match status" value="1"/>
</dbReference>
<reference evidence="5 6" key="1">
    <citation type="submission" date="2023-03" db="EMBL/GenBank/DDBJ databases">
        <title>Paludisphaera mucosa sp. nov. a novel planctomycete from northern fen.</title>
        <authorList>
            <person name="Ivanova A."/>
        </authorList>
    </citation>
    <scope>NUCLEOTIDE SEQUENCE [LARGE SCALE GENOMIC DNA]</scope>
    <source>
        <strain evidence="5 6">Pla2</strain>
    </source>
</reference>
<evidence type="ECO:0000256" key="1">
    <source>
        <dbReference type="ARBA" id="ARBA00006295"/>
    </source>
</evidence>
<evidence type="ECO:0000259" key="4">
    <source>
        <dbReference type="SMART" id="SM00470"/>
    </source>
</evidence>
<organism evidence="5 6">
    <name type="scientific">Paludisphaera mucosa</name>
    <dbReference type="NCBI Taxonomy" id="3030827"/>
    <lineage>
        <taxon>Bacteria</taxon>
        <taxon>Pseudomonadati</taxon>
        <taxon>Planctomycetota</taxon>
        <taxon>Planctomycetia</taxon>
        <taxon>Isosphaerales</taxon>
        <taxon>Isosphaeraceae</taxon>
        <taxon>Paludisphaera</taxon>
    </lineage>
</organism>
<accession>A0ABT6FLY1</accession>
<dbReference type="SMART" id="SM00470">
    <property type="entry name" value="ParB"/>
    <property type="match status" value="1"/>
</dbReference>
<proteinExistence type="inferred from homology"/>
<feature type="region of interest" description="Disordered" evidence="3">
    <location>
        <begin position="21"/>
        <end position="40"/>
    </location>
</feature>
<sequence>MSKSEELKAISGNLRESIGLFERGPAAPAPQARERVGKHAGVTRALDVAVIETGRIQPDTDQPRTEFDPEALERLAESLKTRGQLQPIQVRWDEGRGAYVIILGERRWRAAQLAGLATIRAVIRDGTLGDKEKLALQLVENCLREDLSPMEQARAFRSLMDRQGWTQEKLSEELAVSRTAIVRALSLLKLPAEIQDRVEQGGLAPSAAHEIAKLEDPTEQVRLAEETVRQGLGQKDLAARVKRTPKGKPKAPKVPVRVVLKAQGFRVEVSRKAGVPSEAIEPLLLALLDQLRVGKAGEDQEAA</sequence>
<dbReference type="InterPro" id="IPR050336">
    <property type="entry name" value="Chromosome_partition/occlusion"/>
</dbReference>
<dbReference type="Pfam" id="PF02195">
    <property type="entry name" value="ParB_N"/>
    <property type="match status" value="1"/>
</dbReference>
<dbReference type="SUPFAM" id="SSF109709">
    <property type="entry name" value="KorB DNA-binding domain-like"/>
    <property type="match status" value="1"/>
</dbReference>
<dbReference type="CDD" id="cd16393">
    <property type="entry name" value="SPO0J_N"/>
    <property type="match status" value="1"/>
</dbReference>
<dbReference type="InterPro" id="IPR041468">
    <property type="entry name" value="HTH_ParB/Spo0J"/>
</dbReference>
<dbReference type="EMBL" id="JARRAG010000006">
    <property type="protein sequence ID" value="MDG3008380.1"/>
    <property type="molecule type" value="Genomic_DNA"/>
</dbReference>
<dbReference type="PANTHER" id="PTHR33375">
    <property type="entry name" value="CHROMOSOME-PARTITIONING PROTEIN PARB-RELATED"/>
    <property type="match status" value="1"/>
</dbReference>
<dbReference type="PANTHER" id="PTHR33375:SF1">
    <property type="entry name" value="CHROMOSOME-PARTITIONING PROTEIN PARB-RELATED"/>
    <property type="match status" value="1"/>
</dbReference>
<keyword evidence="2" id="KW-0159">Chromosome partition</keyword>
<comment type="similarity">
    <text evidence="1">Belongs to the ParB family.</text>
</comment>
<dbReference type="RefSeq" id="WP_277864703.1">
    <property type="nucleotide sequence ID" value="NZ_JARRAG010000006.1"/>
</dbReference>
<keyword evidence="6" id="KW-1185">Reference proteome</keyword>
<gene>
    <name evidence="5" type="ORF">PZE19_31820</name>
</gene>